<organism evidence="1">
    <name type="scientific">Anguilla anguilla</name>
    <name type="common">European freshwater eel</name>
    <name type="synonym">Muraena anguilla</name>
    <dbReference type="NCBI Taxonomy" id="7936"/>
    <lineage>
        <taxon>Eukaryota</taxon>
        <taxon>Metazoa</taxon>
        <taxon>Chordata</taxon>
        <taxon>Craniata</taxon>
        <taxon>Vertebrata</taxon>
        <taxon>Euteleostomi</taxon>
        <taxon>Actinopterygii</taxon>
        <taxon>Neopterygii</taxon>
        <taxon>Teleostei</taxon>
        <taxon>Anguilliformes</taxon>
        <taxon>Anguillidae</taxon>
        <taxon>Anguilla</taxon>
    </lineage>
</organism>
<sequence length="54" mass="6621">MEIFLLDEQKGERMKHRSTPLCAEETRQMHFRWSIQTNLNNLDNHSSSHWMKDY</sequence>
<dbReference type="AlphaFoldDB" id="A0A0E9UFC5"/>
<dbReference type="EMBL" id="GBXM01044909">
    <property type="protein sequence ID" value="JAH63668.1"/>
    <property type="molecule type" value="Transcribed_RNA"/>
</dbReference>
<proteinExistence type="predicted"/>
<reference evidence="1" key="1">
    <citation type="submission" date="2014-11" db="EMBL/GenBank/DDBJ databases">
        <authorList>
            <person name="Amaro Gonzalez C."/>
        </authorList>
    </citation>
    <scope>NUCLEOTIDE SEQUENCE</scope>
</reference>
<evidence type="ECO:0000313" key="1">
    <source>
        <dbReference type="EMBL" id="JAH63668.1"/>
    </source>
</evidence>
<protein>
    <submittedName>
        <fullName evidence="1">Uncharacterized protein</fullName>
    </submittedName>
</protein>
<accession>A0A0E9UFC5</accession>
<reference evidence="1" key="2">
    <citation type="journal article" date="2015" name="Fish Shellfish Immunol.">
        <title>Early steps in the European eel (Anguilla anguilla)-Vibrio vulnificus interaction in the gills: Role of the RtxA13 toxin.</title>
        <authorList>
            <person name="Callol A."/>
            <person name="Pajuelo D."/>
            <person name="Ebbesson L."/>
            <person name="Teles M."/>
            <person name="MacKenzie S."/>
            <person name="Amaro C."/>
        </authorList>
    </citation>
    <scope>NUCLEOTIDE SEQUENCE</scope>
</reference>
<name>A0A0E9UFC5_ANGAN</name>